<protein>
    <submittedName>
        <fullName evidence="2">Uncharacterized protein</fullName>
    </submittedName>
</protein>
<feature type="region of interest" description="Disordered" evidence="1">
    <location>
        <begin position="1"/>
        <end position="31"/>
    </location>
</feature>
<feature type="region of interest" description="Disordered" evidence="1">
    <location>
        <begin position="45"/>
        <end position="143"/>
    </location>
</feature>
<organism evidence="2 3">
    <name type="scientific">Ilex paraguariensis</name>
    <name type="common">yerba mate</name>
    <dbReference type="NCBI Taxonomy" id="185542"/>
    <lineage>
        <taxon>Eukaryota</taxon>
        <taxon>Viridiplantae</taxon>
        <taxon>Streptophyta</taxon>
        <taxon>Embryophyta</taxon>
        <taxon>Tracheophyta</taxon>
        <taxon>Spermatophyta</taxon>
        <taxon>Magnoliopsida</taxon>
        <taxon>eudicotyledons</taxon>
        <taxon>Gunneridae</taxon>
        <taxon>Pentapetalae</taxon>
        <taxon>asterids</taxon>
        <taxon>campanulids</taxon>
        <taxon>Aquifoliales</taxon>
        <taxon>Aquifoliaceae</taxon>
        <taxon>Ilex</taxon>
    </lineage>
</organism>
<dbReference type="Proteomes" id="UP001642360">
    <property type="component" value="Unassembled WGS sequence"/>
</dbReference>
<accession>A0ABC8RTL0</accession>
<proteinExistence type="predicted"/>
<name>A0ABC8RTL0_9AQUA</name>
<evidence type="ECO:0000313" key="2">
    <source>
        <dbReference type="EMBL" id="CAK9147895.1"/>
    </source>
</evidence>
<gene>
    <name evidence="2" type="ORF">ILEXP_LOCUS15829</name>
</gene>
<dbReference type="EMBL" id="CAUOFW020001724">
    <property type="protein sequence ID" value="CAK9147895.1"/>
    <property type="molecule type" value="Genomic_DNA"/>
</dbReference>
<reference evidence="2 3" key="1">
    <citation type="submission" date="2024-02" db="EMBL/GenBank/DDBJ databases">
        <authorList>
            <person name="Vignale AGUSTIN F."/>
            <person name="Sosa J E."/>
            <person name="Modenutti C."/>
        </authorList>
    </citation>
    <scope>NUCLEOTIDE SEQUENCE [LARGE SCALE GENOMIC DNA]</scope>
</reference>
<keyword evidence="3" id="KW-1185">Reference proteome</keyword>
<evidence type="ECO:0000313" key="3">
    <source>
        <dbReference type="Proteomes" id="UP001642360"/>
    </source>
</evidence>
<feature type="compositionally biased region" description="Basic and acidic residues" evidence="1">
    <location>
        <begin position="47"/>
        <end position="62"/>
    </location>
</feature>
<dbReference type="AlphaFoldDB" id="A0ABC8RTL0"/>
<sequence length="143" mass="14519">MVEAKGSVPASELLGGANALGGTKSKASGGDLVLGSVGQRVMARKGVNVEENDKVKARKDGAGHMNQGKGNPRQGDISALGDASRARTGGKEWSSGGGGYGHRLGARRVDPSMGETNLGTKTLLRDVVGSDEPSCGRDQGIAF</sequence>
<evidence type="ECO:0000256" key="1">
    <source>
        <dbReference type="SAM" id="MobiDB-lite"/>
    </source>
</evidence>
<comment type="caution">
    <text evidence="2">The sequence shown here is derived from an EMBL/GenBank/DDBJ whole genome shotgun (WGS) entry which is preliminary data.</text>
</comment>